<evidence type="ECO:0000313" key="6">
    <source>
        <dbReference type="Proteomes" id="UP000094236"/>
    </source>
</evidence>
<feature type="region of interest" description="Disordered" evidence="1">
    <location>
        <begin position="1306"/>
        <end position="1360"/>
    </location>
</feature>
<feature type="compositionally biased region" description="Polar residues" evidence="1">
    <location>
        <begin position="941"/>
        <end position="969"/>
    </location>
</feature>
<dbReference type="CDD" id="cd00052">
    <property type="entry name" value="EH"/>
    <property type="match status" value="3"/>
</dbReference>
<dbReference type="EMBL" id="KV454015">
    <property type="protein sequence ID" value="ODV95008.1"/>
    <property type="molecule type" value="Genomic_DNA"/>
</dbReference>
<name>A0A1E4TTK4_PACTA</name>
<dbReference type="Pfam" id="PF00627">
    <property type="entry name" value="UBA"/>
    <property type="match status" value="1"/>
</dbReference>
<sequence length="1405" mass="151692">MIQPNLRQSLTQEEQKIYGQLFKSLDPEGLGIVTGEAARSTFEKSGLSPAVLGEIWQVADTENNGFLSQFGFSVAMRLIGQVQHTGASPSFELAQNAGPLPKFQSLPSISQLNVGSRVPSIQAAPSLGASPPQPNLPVNAVLPPLTSQDVIKFGQLYDRTANNGVLDGSQAKSIFIKAKLPTSVLGQIWNLVDEQNAGQLTRPEFIVAMYLIQNTLNGSIKNLPQSIPTGIWNIARGASSNSSPQITTRAPSLSQQTGRSTIIPTNQLQARTPSQSSVQSVTSSSVINDWAVSPQLKQEFDKIFDNLDTNHKGELGPTEVAQYLMTSGLPQDMLAVIWDLADIHNTGEFTKKEFSIALYLVRKKLQGASLPDVVPESLIASVGMSLDVNQSYQQQPQAPQYNPKSSIDELADIFSTPSPVTSAPAPPAPKSRLTSTASSTSNHTTIVNPALTSSVTGSRAAFVPSSNFGQKMVLQQQQNDANSKEPPSLLQESEDSGDEEGPIPAVPAKENHQPTIPSREQKPQFSGSGSAQGSNYEVFRSFSEQANNTSAGSSGSGSSKTFSNQQSLPQQAPNVSDRPPPAVGNKDLLADADPEVSGKLSQATTDIANISNQINSLTSQTTQLNDKRERASNELKRILALKNDIESKLTKLRALYDQEVKQVQEVETVLIKSKNETEELRKEASLVEANYHATQAKLQNLQMQFEESQKENQSLKEKLGLANAENIELTNQYENLVKQSKQQESLLSVSQQQVNVIETKNSELRKQLDAKNKEIDALENNRSENDARLMALKAEGPMLEAALSAALATFNATKSAISNSKKDIEFHEQQNDQYRKQLESHSASDTTNSRNVEEEPVDIAKEVSTGKSENFFGGLKEAKEAIDTAEEAQSQGEKESTATSGQQANVMRSPTNTTVAASEKETATTETPATSSQLDEEEQDPSANQQYPNINWQSIRPESATSSVQNNAPLSVRGEDNISEKDSSSASSIANEEESPAALGTAQQLEQTSNDFVDETVADVSAPTLTTTVPEEGKEIDSIVQNVSSSGESYEFVNPHDVDESGNAAAAPGAVGSSAARTSSDELSKDSAKPSLTENKDDAKDVKKEGEEYSGVVMPGGLPGEFGNSEGESVKKSSDDIVEGTSTTSSKSRVTSKKDDEEFPPIKELDYPESDSSDDDDQEFHDSKLPDVQKVSGQSQVAVDQVNSATFAPQTSRHSQEIVADDFFNNKDFEDLQPAVQTQDDGFQDKFEGLQEAQIENEDFKFSPEAEPPATTAFDNQFFGSSTSDANALQSPGAFDAFNELEPAVNEENNDEWEQLFAGFGNAPRDGKLPQQSQQSQEPQAAQAPPHSQSRTASHSKIVTGAANAHDLAIQELVGMGFTEDAALNALKQENWNLENATNYLLDNA</sequence>
<feature type="compositionally biased region" description="Basic and acidic residues" evidence="1">
    <location>
        <begin position="1079"/>
        <end position="1107"/>
    </location>
</feature>
<dbReference type="Pfam" id="PF12763">
    <property type="entry name" value="EH"/>
    <property type="match status" value="3"/>
</dbReference>
<dbReference type="InterPro" id="IPR009060">
    <property type="entry name" value="UBA-like_sf"/>
</dbReference>
<dbReference type="PANTHER" id="PTHR11216">
    <property type="entry name" value="EH DOMAIN"/>
    <property type="match status" value="1"/>
</dbReference>
<feature type="domain" description="EH" evidence="3">
    <location>
        <begin position="14"/>
        <end position="104"/>
    </location>
</feature>
<organism evidence="5 6">
    <name type="scientific">Pachysolen tannophilus NRRL Y-2460</name>
    <dbReference type="NCBI Taxonomy" id="669874"/>
    <lineage>
        <taxon>Eukaryota</taxon>
        <taxon>Fungi</taxon>
        <taxon>Dikarya</taxon>
        <taxon>Ascomycota</taxon>
        <taxon>Saccharomycotina</taxon>
        <taxon>Pichiomycetes</taxon>
        <taxon>Pachysolenaceae</taxon>
        <taxon>Pachysolen</taxon>
    </lineage>
</organism>
<dbReference type="PROSITE" id="PS50222">
    <property type="entry name" value="EF_HAND_2"/>
    <property type="match status" value="1"/>
</dbReference>
<dbReference type="PANTHER" id="PTHR11216:SF170">
    <property type="entry name" value="DYNAMIN ASSOCIATED PROTEIN 160, ISOFORM D"/>
    <property type="match status" value="1"/>
</dbReference>
<feature type="compositionally biased region" description="Polar residues" evidence="1">
    <location>
        <begin position="560"/>
        <end position="574"/>
    </location>
</feature>
<feature type="compositionally biased region" description="Basic and acidic residues" evidence="1">
    <location>
        <begin position="973"/>
        <end position="983"/>
    </location>
</feature>
<feature type="compositionally biased region" description="Polar residues" evidence="1">
    <location>
        <begin position="1273"/>
        <end position="1286"/>
    </location>
</feature>
<evidence type="ECO:0008006" key="7">
    <source>
        <dbReference type="Google" id="ProtNLM"/>
    </source>
</evidence>
<dbReference type="InterPro" id="IPR002048">
    <property type="entry name" value="EF_hand_dom"/>
</dbReference>
<dbReference type="GO" id="GO:0005509">
    <property type="term" value="F:calcium ion binding"/>
    <property type="evidence" value="ECO:0007669"/>
    <property type="project" value="InterPro"/>
</dbReference>
<protein>
    <recommendedName>
        <fullName evidence="7">Actin cytoskeleton-regulatory complex protein PAN1</fullName>
    </recommendedName>
</protein>
<dbReference type="Gene3D" id="1.10.238.10">
    <property type="entry name" value="EF-hand"/>
    <property type="match status" value="3"/>
</dbReference>
<dbReference type="Proteomes" id="UP000094236">
    <property type="component" value="Unassembled WGS sequence"/>
</dbReference>
<proteinExistence type="predicted"/>
<feature type="compositionally biased region" description="Low complexity" evidence="1">
    <location>
        <begin position="550"/>
        <end position="559"/>
    </location>
</feature>
<dbReference type="GO" id="GO:0006897">
    <property type="term" value="P:endocytosis"/>
    <property type="evidence" value="ECO:0007669"/>
    <property type="project" value="TreeGrafter"/>
</dbReference>
<feature type="compositionally biased region" description="Polar residues" evidence="1">
    <location>
        <begin position="513"/>
        <end position="534"/>
    </location>
</feature>
<dbReference type="InterPro" id="IPR000261">
    <property type="entry name" value="EH_dom"/>
</dbReference>
<evidence type="ECO:0000313" key="5">
    <source>
        <dbReference type="EMBL" id="ODV95008.1"/>
    </source>
</evidence>
<feature type="compositionally biased region" description="Low complexity" evidence="1">
    <location>
        <begin position="1330"/>
        <end position="1350"/>
    </location>
</feature>
<reference evidence="6" key="1">
    <citation type="submission" date="2016-05" db="EMBL/GenBank/DDBJ databases">
        <title>Comparative genomics of biotechnologically important yeasts.</title>
        <authorList>
            <consortium name="DOE Joint Genome Institute"/>
            <person name="Riley R."/>
            <person name="Haridas S."/>
            <person name="Wolfe K.H."/>
            <person name="Lopes M.R."/>
            <person name="Hittinger C.T."/>
            <person name="Goker M."/>
            <person name="Salamov A."/>
            <person name="Wisecaver J."/>
            <person name="Long T.M."/>
            <person name="Aerts A.L."/>
            <person name="Barry K."/>
            <person name="Choi C."/>
            <person name="Clum A."/>
            <person name="Coughlan A.Y."/>
            <person name="Deshpande S."/>
            <person name="Douglass A.P."/>
            <person name="Hanson S.J."/>
            <person name="Klenk H.-P."/>
            <person name="Labutti K."/>
            <person name="Lapidus A."/>
            <person name="Lindquist E."/>
            <person name="Lipzen A."/>
            <person name="Meier-Kolthoff J.P."/>
            <person name="Ohm R.A."/>
            <person name="Otillar R.P."/>
            <person name="Pangilinan J."/>
            <person name="Peng Y."/>
            <person name="Rokas A."/>
            <person name="Rosa C.A."/>
            <person name="Scheuner C."/>
            <person name="Sibirny A.A."/>
            <person name="Slot J.C."/>
            <person name="Stielow J.B."/>
            <person name="Sun H."/>
            <person name="Kurtzman C.P."/>
            <person name="Blackwell M."/>
            <person name="Grigoriev I.V."/>
            <person name="Jeffries T.W."/>
        </authorList>
    </citation>
    <scope>NUCLEOTIDE SEQUENCE [LARGE SCALE GENOMIC DNA]</scope>
    <source>
        <strain evidence="6">NRRL Y-2460</strain>
    </source>
</reference>
<feature type="domain" description="EH" evidence="3">
    <location>
        <begin position="296"/>
        <end position="385"/>
    </location>
</feature>
<dbReference type="InterPro" id="IPR011992">
    <property type="entry name" value="EF-hand-dom_pair"/>
</dbReference>
<accession>A0A1E4TTK4</accession>
<dbReference type="OrthoDB" id="524326at2759"/>
<feature type="region of interest" description="Disordered" evidence="1">
    <location>
        <begin position="415"/>
        <end position="444"/>
    </location>
</feature>
<feature type="domain" description="EF-hand" evidence="4">
    <location>
        <begin position="295"/>
        <end position="330"/>
    </location>
</feature>
<dbReference type="SUPFAM" id="SSF47473">
    <property type="entry name" value="EF-hand"/>
    <property type="match status" value="3"/>
</dbReference>
<dbReference type="SMART" id="SM00165">
    <property type="entry name" value="UBA"/>
    <property type="match status" value="1"/>
</dbReference>
<dbReference type="PROSITE" id="PS50031">
    <property type="entry name" value="EH"/>
    <property type="match status" value="3"/>
</dbReference>
<evidence type="ECO:0000256" key="1">
    <source>
        <dbReference type="SAM" id="MobiDB-lite"/>
    </source>
</evidence>
<evidence type="ECO:0000259" key="4">
    <source>
        <dbReference type="PROSITE" id="PS50222"/>
    </source>
</evidence>
<feature type="compositionally biased region" description="Acidic residues" evidence="1">
    <location>
        <begin position="1167"/>
        <end position="1179"/>
    </location>
</feature>
<dbReference type="GO" id="GO:0005737">
    <property type="term" value="C:cytoplasm"/>
    <property type="evidence" value="ECO:0007669"/>
    <property type="project" value="TreeGrafter"/>
</dbReference>
<dbReference type="InterPro" id="IPR015940">
    <property type="entry name" value="UBA"/>
</dbReference>
<gene>
    <name evidence="5" type="ORF">PACTADRAFT_50839</name>
</gene>
<feature type="compositionally biased region" description="Polar residues" evidence="1">
    <location>
        <begin position="1001"/>
        <end position="1011"/>
    </location>
</feature>
<feature type="compositionally biased region" description="Low complexity" evidence="1">
    <location>
        <begin position="434"/>
        <end position="444"/>
    </location>
</feature>
<feature type="compositionally biased region" description="Low complexity" evidence="1">
    <location>
        <begin position="1061"/>
        <end position="1076"/>
    </location>
</feature>
<feature type="compositionally biased region" description="Acidic residues" evidence="1">
    <location>
        <begin position="492"/>
        <end position="501"/>
    </location>
</feature>
<feature type="compositionally biased region" description="Basic and acidic residues" evidence="1">
    <location>
        <begin position="1152"/>
        <end position="1166"/>
    </location>
</feature>
<dbReference type="Gene3D" id="1.10.8.10">
    <property type="entry name" value="DNA helicase RuvA subunit, C-terminal domain"/>
    <property type="match status" value="1"/>
</dbReference>
<feature type="compositionally biased region" description="Polar residues" evidence="1">
    <location>
        <begin position="1039"/>
        <end position="1048"/>
    </location>
</feature>
<feature type="region of interest" description="Disordered" evidence="1">
    <location>
        <begin position="475"/>
        <end position="534"/>
    </location>
</feature>
<feature type="region of interest" description="Disordered" evidence="1">
    <location>
        <begin position="1263"/>
        <end position="1286"/>
    </location>
</feature>
<dbReference type="SUPFAM" id="SSF46934">
    <property type="entry name" value="UBA-like"/>
    <property type="match status" value="1"/>
</dbReference>
<feature type="compositionally biased region" description="Polar residues" evidence="1">
    <location>
        <begin position="887"/>
        <end position="912"/>
    </location>
</feature>
<feature type="domain" description="EH" evidence="3">
    <location>
        <begin position="149"/>
        <end position="238"/>
    </location>
</feature>
<evidence type="ECO:0000259" key="3">
    <source>
        <dbReference type="PROSITE" id="PS50031"/>
    </source>
</evidence>
<dbReference type="SMART" id="SM00054">
    <property type="entry name" value="EFh"/>
    <property type="match status" value="4"/>
</dbReference>
<dbReference type="GO" id="GO:0005886">
    <property type="term" value="C:plasma membrane"/>
    <property type="evidence" value="ECO:0007669"/>
    <property type="project" value="TreeGrafter"/>
</dbReference>
<evidence type="ECO:0000259" key="2">
    <source>
        <dbReference type="PROSITE" id="PS50030"/>
    </source>
</evidence>
<dbReference type="GO" id="GO:0016197">
    <property type="term" value="P:endosomal transport"/>
    <property type="evidence" value="ECO:0007669"/>
    <property type="project" value="TreeGrafter"/>
</dbReference>
<feature type="region of interest" description="Disordered" evidence="1">
    <location>
        <begin position="835"/>
        <end position="1196"/>
    </location>
</feature>
<dbReference type="SMART" id="SM00027">
    <property type="entry name" value="EH"/>
    <property type="match status" value="3"/>
</dbReference>
<feature type="region of interest" description="Disordered" evidence="1">
    <location>
        <begin position="546"/>
        <end position="589"/>
    </location>
</feature>
<keyword evidence="6" id="KW-1185">Reference proteome</keyword>
<dbReference type="STRING" id="669874.A0A1E4TTK4"/>
<dbReference type="PROSITE" id="PS50030">
    <property type="entry name" value="UBA"/>
    <property type="match status" value="1"/>
</dbReference>
<feature type="compositionally biased region" description="Polar residues" evidence="1">
    <location>
        <begin position="840"/>
        <end position="850"/>
    </location>
</feature>
<feature type="domain" description="UBA" evidence="2">
    <location>
        <begin position="1364"/>
        <end position="1404"/>
    </location>
</feature>